<proteinExistence type="predicted"/>
<organism evidence="1 2">
    <name type="scientific">Aureimonas endophytica</name>
    <dbReference type="NCBI Taxonomy" id="2027858"/>
    <lineage>
        <taxon>Bacteria</taxon>
        <taxon>Pseudomonadati</taxon>
        <taxon>Pseudomonadota</taxon>
        <taxon>Alphaproteobacteria</taxon>
        <taxon>Hyphomicrobiales</taxon>
        <taxon>Aurantimonadaceae</taxon>
        <taxon>Aureimonas</taxon>
    </lineage>
</organism>
<reference evidence="1" key="1">
    <citation type="journal article" date="2014" name="Int. J. Syst. Evol. Microbiol.">
        <title>Complete genome sequence of Corynebacterium casei LMG S-19264T (=DSM 44701T), isolated from a smear-ripened cheese.</title>
        <authorList>
            <consortium name="US DOE Joint Genome Institute (JGI-PGF)"/>
            <person name="Walter F."/>
            <person name="Albersmeier A."/>
            <person name="Kalinowski J."/>
            <person name="Ruckert C."/>
        </authorList>
    </citation>
    <scope>NUCLEOTIDE SEQUENCE</scope>
    <source>
        <strain evidence="1">CGMCC 1.15367</strain>
    </source>
</reference>
<reference evidence="1" key="2">
    <citation type="submission" date="2020-09" db="EMBL/GenBank/DDBJ databases">
        <authorList>
            <person name="Sun Q."/>
            <person name="Zhou Y."/>
        </authorList>
    </citation>
    <scope>NUCLEOTIDE SEQUENCE</scope>
    <source>
        <strain evidence="1">CGMCC 1.15367</strain>
    </source>
</reference>
<gene>
    <name evidence="1" type="ORF">GCM10011390_35340</name>
</gene>
<evidence type="ECO:0000313" key="2">
    <source>
        <dbReference type="Proteomes" id="UP000644699"/>
    </source>
</evidence>
<dbReference type="EMBL" id="BMIQ01000006">
    <property type="protein sequence ID" value="GGE13173.1"/>
    <property type="molecule type" value="Genomic_DNA"/>
</dbReference>
<evidence type="ECO:0000313" key="1">
    <source>
        <dbReference type="EMBL" id="GGE13173.1"/>
    </source>
</evidence>
<sequence length="156" mass="17690">MSASHLALATSDIREVPAFRPCPTALQLAQRHEPSAAERLDLDRLRWMALRSQLAPRPDLERACFLLAGETGVSFERFAIAFFRGLQARARLPMTLYRPGARHMSDDEVWLLRLVAAWRRGEDKGAAALVAWRVEASGRRWMRFLSAGMVRAMDEL</sequence>
<dbReference type="AlphaFoldDB" id="A0A917E809"/>
<keyword evidence="2" id="KW-1185">Reference proteome</keyword>
<protein>
    <submittedName>
        <fullName evidence="1">Uncharacterized protein</fullName>
    </submittedName>
</protein>
<dbReference type="Proteomes" id="UP000644699">
    <property type="component" value="Unassembled WGS sequence"/>
</dbReference>
<name>A0A917E809_9HYPH</name>
<comment type="caution">
    <text evidence="1">The sequence shown here is derived from an EMBL/GenBank/DDBJ whole genome shotgun (WGS) entry which is preliminary data.</text>
</comment>
<dbReference type="RefSeq" id="WP_188910852.1">
    <property type="nucleotide sequence ID" value="NZ_BMIQ01000006.1"/>
</dbReference>
<accession>A0A917E809</accession>